<accession>A0AAV4TKG5</accession>
<evidence type="ECO:0000313" key="3">
    <source>
        <dbReference type="Proteomes" id="UP001054945"/>
    </source>
</evidence>
<feature type="compositionally biased region" description="Basic and acidic residues" evidence="1">
    <location>
        <begin position="12"/>
        <end position="33"/>
    </location>
</feature>
<sequence length="86" mass="9246">MIQTFDCNYRKLGKEETRVGDADDQLPDRERHPFHGHPRAGPVAGQGSHAAGQEVRGRGEGGGAVLAPEWTQRNSGKTVGISNVLI</sequence>
<keyword evidence="3" id="KW-1185">Reference proteome</keyword>
<dbReference type="AlphaFoldDB" id="A0AAV4TKG5"/>
<evidence type="ECO:0000256" key="1">
    <source>
        <dbReference type="SAM" id="MobiDB-lite"/>
    </source>
</evidence>
<organism evidence="2 3">
    <name type="scientific">Caerostris extrusa</name>
    <name type="common">Bark spider</name>
    <name type="synonym">Caerostris bankana</name>
    <dbReference type="NCBI Taxonomy" id="172846"/>
    <lineage>
        <taxon>Eukaryota</taxon>
        <taxon>Metazoa</taxon>
        <taxon>Ecdysozoa</taxon>
        <taxon>Arthropoda</taxon>
        <taxon>Chelicerata</taxon>
        <taxon>Arachnida</taxon>
        <taxon>Araneae</taxon>
        <taxon>Araneomorphae</taxon>
        <taxon>Entelegynae</taxon>
        <taxon>Araneoidea</taxon>
        <taxon>Araneidae</taxon>
        <taxon>Caerostris</taxon>
    </lineage>
</organism>
<feature type="compositionally biased region" description="Polar residues" evidence="1">
    <location>
        <begin position="71"/>
        <end position="86"/>
    </location>
</feature>
<evidence type="ECO:0000313" key="2">
    <source>
        <dbReference type="EMBL" id="GIY46615.1"/>
    </source>
</evidence>
<comment type="caution">
    <text evidence="2">The sequence shown here is derived from an EMBL/GenBank/DDBJ whole genome shotgun (WGS) entry which is preliminary data.</text>
</comment>
<feature type="region of interest" description="Disordered" evidence="1">
    <location>
        <begin position="12"/>
        <end position="86"/>
    </location>
</feature>
<name>A0AAV4TKG5_CAEEX</name>
<dbReference type="EMBL" id="BPLR01011447">
    <property type="protein sequence ID" value="GIY46615.1"/>
    <property type="molecule type" value="Genomic_DNA"/>
</dbReference>
<reference evidence="2 3" key="1">
    <citation type="submission" date="2021-06" db="EMBL/GenBank/DDBJ databases">
        <title>Caerostris extrusa draft genome.</title>
        <authorList>
            <person name="Kono N."/>
            <person name="Arakawa K."/>
        </authorList>
    </citation>
    <scope>NUCLEOTIDE SEQUENCE [LARGE SCALE GENOMIC DNA]</scope>
</reference>
<dbReference type="Proteomes" id="UP001054945">
    <property type="component" value="Unassembled WGS sequence"/>
</dbReference>
<gene>
    <name evidence="2" type="ORF">CEXT_433711</name>
</gene>
<protein>
    <submittedName>
        <fullName evidence="2">Uncharacterized protein</fullName>
    </submittedName>
</protein>
<proteinExistence type="predicted"/>